<feature type="signal peptide" evidence="2">
    <location>
        <begin position="1"/>
        <end position="29"/>
    </location>
</feature>
<dbReference type="CDD" id="cd13578">
    <property type="entry name" value="PBP2_Bug27"/>
    <property type="match status" value="1"/>
</dbReference>
<evidence type="ECO:0000256" key="1">
    <source>
        <dbReference type="ARBA" id="ARBA00006987"/>
    </source>
</evidence>
<keyword evidence="2" id="KW-0732">Signal</keyword>
<dbReference type="SUPFAM" id="SSF53850">
    <property type="entry name" value="Periplasmic binding protein-like II"/>
    <property type="match status" value="1"/>
</dbReference>
<accession>A0A7V8FQ11</accession>
<sequence>MNRFSLNRRDLLATAATAAAGLAIPWAHAQSSSVGDGRPVTLVVTYPPGGGADIMARIIAPRMAEALGQPVVVENRPGASGQIAAGYVARAKPDGTTLLVDASSFAVNPSLYATLPYDSNKAFTPLAVLATFPNVMVCAPSFAAQNVQDVIAQAKAKPGELAFASSGNGSAQHLAGELFEERAGVRLTHIPYRGGAPALNDVMGGQVPLFFANVASALGHIQSGKLRALAVTNTQRARSLPQVPTMAEAGVAHYQVLEWNPVLAPAGVAASVQERLVAALRHALDGQDVRQRIHGLGGDVPADTSPKAAAAFIAQQQTFWGKIIRERNITAG</sequence>
<dbReference type="PANTHER" id="PTHR42928:SF5">
    <property type="entry name" value="BLR1237 PROTEIN"/>
    <property type="match status" value="1"/>
</dbReference>
<organism evidence="3 4">
    <name type="scientific">Paracidovorax wautersii</name>
    <dbReference type="NCBI Taxonomy" id="1177982"/>
    <lineage>
        <taxon>Bacteria</taxon>
        <taxon>Pseudomonadati</taxon>
        <taxon>Pseudomonadota</taxon>
        <taxon>Betaproteobacteria</taxon>
        <taxon>Burkholderiales</taxon>
        <taxon>Comamonadaceae</taxon>
        <taxon>Paracidovorax</taxon>
    </lineage>
</organism>
<dbReference type="EMBL" id="WNDQ01000014">
    <property type="protein sequence ID" value="KAF1022149.1"/>
    <property type="molecule type" value="Genomic_DNA"/>
</dbReference>
<evidence type="ECO:0000313" key="3">
    <source>
        <dbReference type="EMBL" id="KAF1022149.1"/>
    </source>
</evidence>
<dbReference type="PIRSF" id="PIRSF017082">
    <property type="entry name" value="YflP"/>
    <property type="match status" value="1"/>
</dbReference>
<dbReference type="Proteomes" id="UP000461670">
    <property type="component" value="Unassembled WGS sequence"/>
</dbReference>
<gene>
    <name evidence="3" type="ORF">GAK30_01294</name>
</gene>
<comment type="similarity">
    <text evidence="1">Belongs to the UPF0065 (bug) family.</text>
</comment>
<feature type="chain" id="PRO_5030757035" description="Tripartite-type tricarboxylate transporter, receptor component TctC" evidence="2">
    <location>
        <begin position="30"/>
        <end position="332"/>
    </location>
</feature>
<protein>
    <recommendedName>
        <fullName evidence="5">Tripartite-type tricarboxylate transporter, receptor component TctC</fullName>
    </recommendedName>
</protein>
<dbReference type="AlphaFoldDB" id="A0A7V8FQ11"/>
<dbReference type="InterPro" id="IPR005064">
    <property type="entry name" value="BUG"/>
</dbReference>
<dbReference type="Gene3D" id="3.40.190.10">
    <property type="entry name" value="Periplasmic binding protein-like II"/>
    <property type="match status" value="1"/>
</dbReference>
<dbReference type="Pfam" id="PF03401">
    <property type="entry name" value="TctC"/>
    <property type="match status" value="1"/>
</dbReference>
<dbReference type="Gene3D" id="3.40.190.150">
    <property type="entry name" value="Bordetella uptake gene, domain 1"/>
    <property type="match status" value="1"/>
</dbReference>
<evidence type="ECO:0008006" key="5">
    <source>
        <dbReference type="Google" id="ProtNLM"/>
    </source>
</evidence>
<name>A0A7V8FQ11_9BURK</name>
<dbReference type="PROSITE" id="PS51318">
    <property type="entry name" value="TAT"/>
    <property type="match status" value="1"/>
</dbReference>
<evidence type="ECO:0000313" key="4">
    <source>
        <dbReference type="Proteomes" id="UP000461670"/>
    </source>
</evidence>
<evidence type="ECO:0000256" key="2">
    <source>
        <dbReference type="SAM" id="SignalP"/>
    </source>
</evidence>
<dbReference type="InterPro" id="IPR042100">
    <property type="entry name" value="Bug_dom1"/>
</dbReference>
<reference evidence="4" key="1">
    <citation type="journal article" date="2020" name="MBio">
        <title>Horizontal gene transfer to a defensive symbiont with a reduced genome amongst a multipartite beetle microbiome.</title>
        <authorList>
            <person name="Waterworth S.C."/>
            <person name="Florez L.V."/>
            <person name="Rees E.R."/>
            <person name="Hertweck C."/>
            <person name="Kaltenpoth M."/>
            <person name="Kwan J.C."/>
        </authorList>
    </citation>
    <scope>NUCLEOTIDE SEQUENCE [LARGE SCALE GENOMIC DNA]</scope>
</reference>
<dbReference type="InterPro" id="IPR006311">
    <property type="entry name" value="TAT_signal"/>
</dbReference>
<proteinExistence type="inferred from homology"/>
<dbReference type="PANTHER" id="PTHR42928">
    <property type="entry name" value="TRICARBOXYLATE-BINDING PROTEIN"/>
    <property type="match status" value="1"/>
</dbReference>
<comment type="caution">
    <text evidence="3">The sequence shown here is derived from an EMBL/GenBank/DDBJ whole genome shotgun (WGS) entry which is preliminary data.</text>
</comment>